<dbReference type="AlphaFoldDB" id="A0A2U2B3Q2"/>
<protein>
    <submittedName>
        <fullName evidence="2">Uncharacterized protein</fullName>
    </submittedName>
</protein>
<keyword evidence="3" id="KW-1185">Reference proteome</keyword>
<keyword evidence="1" id="KW-0812">Transmembrane</keyword>
<gene>
    <name evidence="2" type="ORF">DDZ16_19270</name>
</gene>
<keyword evidence="1" id="KW-1133">Transmembrane helix</keyword>
<feature type="transmembrane region" description="Helical" evidence="1">
    <location>
        <begin position="20"/>
        <end position="45"/>
    </location>
</feature>
<keyword evidence="1" id="KW-0472">Membrane</keyword>
<comment type="caution">
    <text evidence="2">The sequence shown here is derived from an EMBL/GenBank/DDBJ whole genome shotgun (WGS) entry which is preliminary data.</text>
</comment>
<reference evidence="2 3" key="1">
    <citation type="submission" date="2018-05" db="EMBL/GenBank/DDBJ databases">
        <title>Marinilabilia rubrum sp. nov., isolated from saltern sediment.</title>
        <authorList>
            <person name="Zhang R."/>
        </authorList>
    </citation>
    <scope>NUCLEOTIDE SEQUENCE [LARGE SCALE GENOMIC DNA]</scope>
    <source>
        <strain evidence="2 3">WTE16</strain>
    </source>
</reference>
<evidence type="ECO:0000313" key="2">
    <source>
        <dbReference type="EMBL" id="PWD97696.1"/>
    </source>
</evidence>
<name>A0A2U2B3Q2_9BACT</name>
<evidence type="ECO:0000313" key="3">
    <source>
        <dbReference type="Proteomes" id="UP000244956"/>
    </source>
</evidence>
<dbReference type="Proteomes" id="UP000244956">
    <property type="component" value="Unassembled WGS sequence"/>
</dbReference>
<sequence length="66" mass="7663">FKHSSQNFKTLDPEIKIDLLGSAFTLLFGFALIMSKIFFFSWWLVNSFCQWLTQLLTPLLALSFLS</sequence>
<evidence type="ECO:0000256" key="1">
    <source>
        <dbReference type="SAM" id="Phobius"/>
    </source>
</evidence>
<proteinExistence type="predicted"/>
<dbReference type="EMBL" id="QEWP01000027">
    <property type="protein sequence ID" value="PWD97696.1"/>
    <property type="molecule type" value="Genomic_DNA"/>
</dbReference>
<organism evidence="2 3">
    <name type="scientific">Marinilabilia rubra</name>
    <dbReference type="NCBI Taxonomy" id="2162893"/>
    <lineage>
        <taxon>Bacteria</taxon>
        <taxon>Pseudomonadati</taxon>
        <taxon>Bacteroidota</taxon>
        <taxon>Bacteroidia</taxon>
        <taxon>Marinilabiliales</taxon>
        <taxon>Marinilabiliaceae</taxon>
        <taxon>Marinilabilia</taxon>
    </lineage>
</organism>
<feature type="non-terminal residue" evidence="2">
    <location>
        <position position="1"/>
    </location>
</feature>
<accession>A0A2U2B3Q2</accession>